<organism evidence="2 3">
    <name type="scientific">Diatraea saccharalis</name>
    <name type="common">sugarcane borer</name>
    <dbReference type="NCBI Taxonomy" id="40085"/>
    <lineage>
        <taxon>Eukaryota</taxon>
        <taxon>Metazoa</taxon>
        <taxon>Ecdysozoa</taxon>
        <taxon>Arthropoda</taxon>
        <taxon>Hexapoda</taxon>
        <taxon>Insecta</taxon>
        <taxon>Pterygota</taxon>
        <taxon>Neoptera</taxon>
        <taxon>Endopterygota</taxon>
        <taxon>Lepidoptera</taxon>
        <taxon>Glossata</taxon>
        <taxon>Ditrysia</taxon>
        <taxon>Pyraloidea</taxon>
        <taxon>Crambidae</taxon>
        <taxon>Crambinae</taxon>
        <taxon>Diatraea</taxon>
    </lineage>
</organism>
<evidence type="ECO:0000256" key="1">
    <source>
        <dbReference type="SAM" id="Phobius"/>
    </source>
</evidence>
<dbReference type="OrthoDB" id="6513574at2759"/>
<keyword evidence="1" id="KW-0812">Transmembrane</keyword>
<evidence type="ECO:0000313" key="2">
    <source>
        <dbReference type="EMBL" id="CAG9786833.1"/>
    </source>
</evidence>
<feature type="transmembrane region" description="Helical" evidence="1">
    <location>
        <begin position="171"/>
        <end position="192"/>
    </location>
</feature>
<accession>A0A9N9QZL1</accession>
<protein>
    <recommendedName>
        <fullName evidence="4">Gustatory receptor</fullName>
    </recommendedName>
</protein>
<dbReference type="AlphaFoldDB" id="A0A9N9QZL1"/>
<sequence>MRVSGHNVKVNNISNTYKTCRVLNFMLSVFGLNCNVHRNAKLMLIRIFLSIIILGALLVFVIYYKANHINKVLNKSVTATDTAQNIYDYFQYIIDLFYVYKYGGHVYCEYFKQYSTIDDIIGREKDINLIKNRLSKLSVIFITIWLLNSICDFVAWSLTFGWKTPLIYSPSYLYLLIRMVTNLDTICQILNIQCRMRVIYNIVHDSYESADSLSVTICDTIQNKNWFYNRKTPDSTHKKITPQEYNRDKQLSKCYLLLTEQCAYINQMFGFRVSFRNLACL</sequence>
<gene>
    <name evidence="2" type="ORF">DIATSA_LOCUS4763</name>
</gene>
<feature type="transmembrane region" description="Helical" evidence="1">
    <location>
        <begin position="137"/>
        <end position="159"/>
    </location>
</feature>
<feature type="transmembrane region" description="Helical" evidence="1">
    <location>
        <begin position="43"/>
        <end position="64"/>
    </location>
</feature>
<evidence type="ECO:0008006" key="4">
    <source>
        <dbReference type="Google" id="ProtNLM"/>
    </source>
</evidence>
<reference evidence="2" key="2">
    <citation type="submission" date="2022-10" db="EMBL/GenBank/DDBJ databases">
        <authorList>
            <consortium name="ENA_rothamsted_submissions"/>
            <consortium name="culmorum"/>
            <person name="King R."/>
        </authorList>
    </citation>
    <scope>NUCLEOTIDE SEQUENCE</scope>
</reference>
<proteinExistence type="predicted"/>
<dbReference type="EMBL" id="OU893347">
    <property type="protein sequence ID" value="CAG9786833.1"/>
    <property type="molecule type" value="Genomic_DNA"/>
</dbReference>
<name>A0A9N9QZL1_9NEOP</name>
<dbReference type="Proteomes" id="UP001153714">
    <property type="component" value="Chromosome 16"/>
</dbReference>
<keyword evidence="1" id="KW-0472">Membrane</keyword>
<evidence type="ECO:0000313" key="3">
    <source>
        <dbReference type="Proteomes" id="UP001153714"/>
    </source>
</evidence>
<reference evidence="2" key="1">
    <citation type="submission" date="2021-12" db="EMBL/GenBank/DDBJ databases">
        <authorList>
            <person name="King R."/>
        </authorList>
    </citation>
    <scope>NUCLEOTIDE SEQUENCE</scope>
</reference>
<keyword evidence="3" id="KW-1185">Reference proteome</keyword>
<keyword evidence="1" id="KW-1133">Transmembrane helix</keyword>